<evidence type="ECO:0000313" key="2">
    <source>
        <dbReference type="Proteomes" id="UP000646844"/>
    </source>
</evidence>
<dbReference type="GeneID" id="25400253"/>
<name>A0A832TPB0_9CREN</name>
<protein>
    <submittedName>
        <fullName evidence="1">Uncharacterized protein</fullName>
    </submittedName>
</protein>
<proteinExistence type="predicted"/>
<comment type="caution">
    <text evidence="1">The sequence shown here is derived from an EMBL/GenBank/DDBJ whole genome shotgun (WGS) entry which is preliminary data.</text>
</comment>
<dbReference type="AlphaFoldDB" id="A0A832TPB0"/>
<dbReference type="RefSeq" id="WP_069168187.1">
    <property type="nucleotide sequence ID" value="NZ_BAABQO010000004.1"/>
</dbReference>
<reference evidence="1" key="1">
    <citation type="journal article" date="2020" name="bioRxiv">
        <title>A rank-normalized archaeal taxonomy based on genome phylogeny resolves widespread incomplete and uneven classifications.</title>
        <authorList>
            <person name="Rinke C."/>
            <person name="Chuvochina M."/>
            <person name="Mussig A.J."/>
            <person name="Chaumeil P.-A."/>
            <person name="Waite D.W."/>
            <person name="Whitman W.B."/>
            <person name="Parks D.H."/>
            <person name="Hugenholtz P."/>
        </authorList>
    </citation>
    <scope>NUCLEOTIDE SEQUENCE</scope>
    <source>
        <strain evidence="1">UBA8838</strain>
    </source>
</reference>
<gene>
    <name evidence="1" type="ORF">HA332_06120</name>
</gene>
<sequence length="64" mass="7406">MDTKEKTNLINIVFQVIEENVPIDCEDLIADLRRKFMKDVRDLGLEGALQKWLNSDNDVEIITS</sequence>
<dbReference type="EMBL" id="DUJO01000025">
    <property type="protein sequence ID" value="HII73949.1"/>
    <property type="molecule type" value="Genomic_DNA"/>
</dbReference>
<evidence type="ECO:0000313" key="1">
    <source>
        <dbReference type="EMBL" id="HII73949.1"/>
    </source>
</evidence>
<organism evidence="1 2">
    <name type="scientific">Sulfurisphaera tokodaii</name>
    <dbReference type="NCBI Taxonomy" id="111955"/>
    <lineage>
        <taxon>Archaea</taxon>
        <taxon>Thermoproteota</taxon>
        <taxon>Thermoprotei</taxon>
        <taxon>Sulfolobales</taxon>
        <taxon>Sulfolobaceae</taxon>
        <taxon>Sulfurisphaera</taxon>
    </lineage>
</organism>
<dbReference type="Proteomes" id="UP000646844">
    <property type="component" value="Unassembled WGS sequence"/>
</dbReference>
<accession>A0A832TPB0</accession>